<dbReference type="HOGENOM" id="CLU_1817049_0_0_1"/>
<evidence type="ECO:0000313" key="4">
    <source>
        <dbReference type="Proteomes" id="UP000054279"/>
    </source>
</evidence>
<keyword evidence="2" id="KW-1133">Transmembrane helix</keyword>
<organism evidence="3 4">
    <name type="scientific">Sphaerobolus stellatus (strain SS14)</name>
    <dbReference type="NCBI Taxonomy" id="990650"/>
    <lineage>
        <taxon>Eukaryota</taxon>
        <taxon>Fungi</taxon>
        <taxon>Dikarya</taxon>
        <taxon>Basidiomycota</taxon>
        <taxon>Agaricomycotina</taxon>
        <taxon>Agaricomycetes</taxon>
        <taxon>Phallomycetidae</taxon>
        <taxon>Geastrales</taxon>
        <taxon>Sphaerobolaceae</taxon>
        <taxon>Sphaerobolus</taxon>
    </lineage>
</organism>
<keyword evidence="1" id="KW-0813">Transport</keyword>
<gene>
    <name evidence="3" type="ORF">M422DRAFT_256268</name>
</gene>
<sequence length="142" mass="15057">MMLSLGGKAGYNFNAQKSLEVPAGLRASDVLSYGAIMFSAPASLAPMCADYNCCLPPKASKTKVFMLTFFGVLIGMTIITIIGALLMAVPNYSDAYTAGGPAMVLSKVFEHWKAGGDFILALITLSTVGNNSVSSYINYFLF</sequence>
<evidence type="ECO:0000256" key="2">
    <source>
        <dbReference type="SAM" id="Phobius"/>
    </source>
</evidence>
<feature type="transmembrane region" description="Helical" evidence="2">
    <location>
        <begin position="64"/>
        <end position="89"/>
    </location>
</feature>
<dbReference type="AlphaFoldDB" id="A0A0C9VHD3"/>
<dbReference type="GO" id="GO:0005886">
    <property type="term" value="C:plasma membrane"/>
    <property type="evidence" value="ECO:0007669"/>
    <property type="project" value="TreeGrafter"/>
</dbReference>
<dbReference type="OrthoDB" id="2116389at2759"/>
<dbReference type="Proteomes" id="UP000054279">
    <property type="component" value="Unassembled WGS sequence"/>
</dbReference>
<name>A0A0C9VHD3_SPHS4</name>
<keyword evidence="2" id="KW-0472">Membrane</keyword>
<evidence type="ECO:0000256" key="1">
    <source>
        <dbReference type="ARBA" id="ARBA00022448"/>
    </source>
</evidence>
<keyword evidence="4" id="KW-1185">Reference proteome</keyword>
<evidence type="ECO:0000313" key="3">
    <source>
        <dbReference type="EMBL" id="KIJ40827.1"/>
    </source>
</evidence>
<dbReference type="GO" id="GO:0022857">
    <property type="term" value="F:transmembrane transporter activity"/>
    <property type="evidence" value="ECO:0007669"/>
    <property type="project" value="InterPro"/>
</dbReference>
<keyword evidence="2" id="KW-0812">Transmembrane</keyword>
<dbReference type="PANTHER" id="PTHR31806:SF1">
    <property type="entry name" value="PURINE-CYTOSINE PERMEASE FCY2-RELATED"/>
    <property type="match status" value="1"/>
</dbReference>
<dbReference type="EMBL" id="KN837141">
    <property type="protein sequence ID" value="KIJ40827.1"/>
    <property type="molecule type" value="Genomic_DNA"/>
</dbReference>
<dbReference type="PANTHER" id="PTHR31806">
    <property type="entry name" value="PURINE-CYTOSINE PERMEASE FCY2-RELATED"/>
    <property type="match status" value="1"/>
</dbReference>
<dbReference type="InterPro" id="IPR026030">
    <property type="entry name" value="Pur-cyt_permease_Fcy2/21/22"/>
</dbReference>
<dbReference type="Gene3D" id="1.10.4160.10">
    <property type="entry name" value="Hydantoin permease"/>
    <property type="match status" value="1"/>
</dbReference>
<reference evidence="3 4" key="1">
    <citation type="submission" date="2014-06" db="EMBL/GenBank/DDBJ databases">
        <title>Evolutionary Origins and Diversification of the Mycorrhizal Mutualists.</title>
        <authorList>
            <consortium name="DOE Joint Genome Institute"/>
            <consortium name="Mycorrhizal Genomics Consortium"/>
            <person name="Kohler A."/>
            <person name="Kuo A."/>
            <person name="Nagy L.G."/>
            <person name="Floudas D."/>
            <person name="Copeland A."/>
            <person name="Barry K.W."/>
            <person name="Cichocki N."/>
            <person name="Veneault-Fourrey C."/>
            <person name="LaButti K."/>
            <person name="Lindquist E.A."/>
            <person name="Lipzen A."/>
            <person name="Lundell T."/>
            <person name="Morin E."/>
            <person name="Murat C."/>
            <person name="Riley R."/>
            <person name="Ohm R."/>
            <person name="Sun H."/>
            <person name="Tunlid A."/>
            <person name="Henrissat B."/>
            <person name="Grigoriev I.V."/>
            <person name="Hibbett D.S."/>
            <person name="Martin F."/>
        </authorList>
    </citation>
    <scope>NUCLEOTIDE SEQUENCE [LARGE SCALE GENOMIC DNA]</scope>
    <source>
        <strain evidence="3 4">SS14</strain>
    </source>
</reference>
<protein>
    <submittedName>
        <fullName evidence="3">Uncharacterized protein</fullName>
    </submittedName>
</protein>
<feature type="transmembrane region" description="Helical" evidence="2">
    <location>
        <begin position="118"/>
        <end position="141"/>
    </location>
</feature>
<proteinExistence type="predicted"/>
<accession>A0A0C9VHD3</accession>